<sequence length="77" mass="9186">MTSLFNLIIANSGYELISLMIIFLIFLFYLPIRSINKILFFEIALSLSEYYFNIQYLNFLIIINIFVIFIIYLKEVS</sequence>
<reference evidence="2" key="1">
    <citation type="submission" date="2008-04" db="EMBL/GenBank/DDBJ databases">
        <title>Virus population dynamics and acquired virus resistance in natural microbial communities.</title>
        <authorList>
            <person name="Andersson A.A."/>
            <person name="Banfield J.F."/>
        </authorList>
    </citation>
    <scope>NUCLEOTIDE SEQUENCE</scope>
</reference>
<keyword evidence="1" id="KW-0812">Transmembrane</keyword>
<accession>B3GAL0</accession>
<organism evidence="2">
    <name type="scientific">uncultured virus</name>
    <dbReference type="NCBI Taxonomy" id="340016"/>
    <lineage>
        <taxon>Viruses</taxon>
        <taxon>environmental samples</taxon>
    </lineage>
</organism>
<keyword evidence="1" id="KW-1133">Transmembrane helix</keyword>
<feature type="transmembrane region" description="Helical" evidence="1">
    <location>
        <begin position="12"/>
        <end position="30"/>
    </location>
</feature>
<proteinExistence type="predicted"/>
<keyword evidence="1" id="KW-0472">Membrane</keyword>
<evidence type="ECO:0000313" key="2">
    <source>
        <dbReference type="EMBL" id="ACD75418.1"/>
    </source>
</evidence>
<feature type="transmembrane region" description="Helical" evidence="1">
    <location>
        <begin position="50"/>
        <end position="73"/>
    </location>
</feature>
<evidence type="ECO:0000256" key="1">
    <source>
        <dbReference type="SAM" id="Phobius"/>
    </source>
</evidence>
<name>B3GAL0_9VIRU</name>
<dbReference type="EMBL" id="EU662142">
    <property type="protein sequence ID" value="ACD75418.1"/>
    <property type="molecule type" value="Genomic_DNA"/>
</dbReference>
<protein>
    <submittedName>
        <fullName evidence="2">AMDV2_11</fullName>
    </submittedName>
</protein>